<organism evidence="1">
    <name type="scientific">Fagus sylvatica</name>
    <name type="common">Beechnut</name>
    <dbReference type="NCBI Taxonomy" id="28930"/>
    <lineage>
        <taxon>Eukaryota</taxon>
        <taxon>Viridiplantae</taxon>
        <taxon>Streptophyta</taxon>
        <taxon>Embryophyta</taxon>
        <taxon>Tracheophyta</taxon>
        <taxon>Spermatophyta</taxon>
        <taxon>Magnoliopsida</taxon>
        <taxon>eudicotyledons</taxon>
        <taxon>Gunneridae</taxon>
        <taxon>Pentapetalae</taxon>
        <taxon>rosids</taxon>
        <taxon>fabids</taxon>
        <taxon>Fagales</taxon>
        <taxon>Fagaceae</taxon>
        <taxon>Fagus</taxon>
    </lineage>
</organism>
<sequence>MGSVARRSLMIVRIFLQYALRHTTLSMKFSYVTCPCFLCHQFYGKADETGCLPGDSLFMFCRNSIESSDHIYSQCSFTQRIWERVMHIYLVNNPLYCWDGVIDGGIRELQTRNFRASICNLALAATVYYVWLQRNARIYKGHIKPEEGIILSIKWDIKARVQFCSKVKLSVQNKVLCANWGISQSGLKK</sequence>
<dbReference type="AlphaFoldDB" id="A0A2N9ECU1"/>
<evidence type="ECO:0008006" key="2">
    <source>
        <dbReference type="Google" id="ProtNLM"/>
    </source>
</evidence>
<dbReference type="EMBL" id="OIVN01000013">
    <property type="protein sequence ID" value="SPC72553.1"/>
    <property type="molecule type" value="Genomic_DNA"/>
</dbReference>
<accession>A0A2N9ECU1</accession>
<evidence type="ECO:0000313" key="1">
    <source>
        <dbReference type="EMBL" id="SPC72553.1"/>
    </source>
</evidence>
<protein>
    <recommendedName>
        <fullName evidence="2">Reverse transcriptase zinc-binding domain-containing protein</fullName>
    </recommendedName>
</protein>
<gene>
    <name evidence="1" type="ORF">FSB_LOCUS435</name>
</gene>
<name>A0A2N9ECU1_FAGSY</name>
<reference evidence="1" key="1">
    <citation type="submission" date="2018-02" db="EMBL/GenBank/DDBJ databases">
        <authorList>
            <person name="Cohen D.B."/>
            <person name="Kent A.D."/>
        </authorList>
    </citation>
    <scope>NUCLEOTIDE SEQUENCE</scope>
</reference>
<proteinExistence type="predicted"/>